<name>A0AAW7Z330_9ALTE</name>
<dbReference type="GO" id="GO:0003677">
    <property type="term" value="F:DNA binding"/>
    <property type="evidence" value="ECO:0007669"/>
    <property type="project" value="InterPro"/>
</dbReference>
<dbReference type="EMBL" id="CP013926">
    <property type="protein sequence ID" value="AMJ76545.1"/>
    <property type="molecule type" value="Genomic_DNA"/>
</dbReference>
<dbReference type="RefSeq" id="WP_057796542.1">
    <property type="nucleotide sequence ID" value="NZ_CAXIBE010000054.1"/>
</dbReference>
<evidence type="ECO:0000256" key="4">
    <source>
        <dbReference type="ARBA" id="ARBA00023163"/>
    </source>
</evidence>
<protein>
    <submittedName>
        <fullName evidence="7">RNA polymerase subunit sigma-70</fullName>
    </submittedName>
    <submittedName>
        <fullName evidence="8">Sigma-70 family RNA polymerase sigma factor</fullName>
    </submittedName>
</protein>
<reference evidence="7 9" key="1">
    <citation type="submission" date="2015-12" db="EMBL/GenBank/DDBJ databases">
        <title>Intraspecies pangenome expansion in the marine bacterium Alteromonas.</title>
        <authorList>
            <person name="Lopez-Perez M."/>
            <person name="Rodriguez-Valera F."/>
        </authorList>
    </citation>
    <scope>NUCLEOTIDE SEQUENCE [LARGE SCALE GENOMIC DNA]</scope>
    <source>
        <strain evidence="7 9">LMG 21861</strain>
    </source>
</reference>
<dbReference type="InterPro" id="IPR013249">
    <property type="entry name" value="RNA_pol_sigma70_r4_t2"/>
</dbReference>
<dbReference type="Proteomes" id="UP001170717">
    <property type="component" value="Unassembled WGS sequence"/>
</dbReference>
<feature type="domain" description="RNA polymerase sigma-70 region 2" evidence="5">
    <location>
        <begin position="38"/>
        <end position="104"/>
    </location>
</feature>
<dbReference type="Proteomes" id="UP000056750">
    <property type="component" value="Chromosome"/>
</dbReference>
<evidence type="ECO:0000313" key="8">
    <source>
        <dbReference type="EMBL" id="MDO6576961.1"/>
    </source>
</evidence>
<dbReference type="Pfam" id="PF04542">
    <property type="entry name" value="Sigma70_r2"/>
    <property type="match status" value="1"/>
</dbReference>
<dbReference type="KEGG" id="asq:AVL57_19505"/>
<dbReference type="InterPro" id="IPR039425">
    <property type="entry name" value="RNA_pol_sigma-70-like"/>
</dbReference>
<dbReference type="InterPro" id="IPR013324">
    <property type="entry name" value="RNA_pol_sigma_r3/r4-like"/>
</dbReference>
<evidence type="ECO:0000259" key="6">
    <source>
        <dbReference type="Pfam" id="PF08281"/>
    </source>
</evidence>
<dbReference type="PANTHER" id="PTHR43133">
    <property type="entry name" value="RNA POLYMERASE ECF-TYPE SIGMA FACTO"/>
    <property type="match status" value="1"/>
</dbReference>
<dbReference type="GO" id="GO:0016987">
    <property type="term" value="F:sigma factor activity"/>
    <property type="evidence" value="ECO:0007669"/>
    <property type="project" value="UniProtKB-KW"/>
</dbReference>
<comment type="similarity">
    <text evidence="1">Belongs to the sigma-70 factor family. ECF subfamily.</text>
</comment>
<dbReference type="GeneID" id="83259887"/>
<dbReference type="InterPro" id="IPR036388">
    <property type="entry name" value="WH-like_DNA-bd_sf"/>
</dbReference>
<dbReference type="PANTHER" id="PTHR43133:SF46">
    <property type="entry name" value="RNA POLYMERASE SIGMA-70 FACTOR ECF SUBFAMILY"/>
    <property type="match status" value="1"/>
</dbReference>
<dbReference type="AlphaFoldDB" id="A0AAW7Z330"/>
<keyword evidence="9" id="KW-1185">Reference proteome</keyword>
<organism evidence="8 10">
    <name type="scientific">Alteromonas stellipolaris</name>
    <dbReference type="NCBI Taxonomy" id="233316"/>
    <lineage>
        <taxon>Bacteria</taxon>
        <taxon>Pseudomonadati</taxon>
        <taxon>Pseudomonadota</taxon>
        <taxon>Gammaproteobacteria</taxon>
        <taxon>Alteromonadales</taxon>
        <taxon>Alteromonadaceae</taxon>
        <taxon>Alteromonas/Salinimonas group</taxon>
        <taxon>Alteromonas</taxon>
    </lineage>
</organism>
<dbReference type="EMBL" id="JAUOQI010000003">
    <property type="protein sequence ID" value="MDO6576961.1"/>
    <property type="molecule type" value="Genomic_DNA"/>
</dbReference>
<evidence type="ECO:0000313" key="10">
    <source>
        <dbReference type="Proteomes" id="UP001170717"/>
    </source>
</evidence>
<dbReference type="Gene3D" id="1.10.10.10">
    <property type="entry name" value="Winged helix-like DNA-binding domain superfamily/Winged helix DNA-binding domain"/>
    <property type="match status" value="1"/>
</dbReference>
<evidence type="ECO:0000256" key="1">
    <source>
        <dbReference type="ARBA" id="ARBA00010641"/>
    </source>
</evidence>
<dbReference type="InterPro" id="IPR014284">
    <property type="entry name" value="RNA_pol_sigma-70_dom"/>
</dbReference>
<dbReference type="InterPro" id="IPR007627">
    <property type="entry name" value="RNA_pol_sigma70_r2"/>
</dbReference>
<keyword evidence="3" id="KW-0731">Sigma factor</keyword>
<dbReference type="Gene3D" id="1.10.1740.10">
    <property type="match status" value="1"/>
</dbReference>
<dbReference type="InterPro" id="IPR013325">
    <property type="entry name" value="RNA_pol_sigma_r2"/>
</dbReference>
<evidence type="ECO:0000313" key="7">
    <source>
        <dbReference type="EMBL" id="AMJ76545.1"/>
    </source>
</evidence>
<feature type="domain" description="RNA polymerase sigma factor 70 region 4 type 2" evidence="6">
    <location>
        <begin position="131"/>
        <end position="182"/>
    </location>
</feature>
<keyword evidence="4" id="KW-0804">Transcription</keyword>
<reference evidence="8" key="2">
    <citation type="submission" date="2023-07" db="EMBL/GenBank/DDBJ databases">
        <title>Genome content predicts the carbon catabolic preferences of heterotrophic bacteria.</title>
        <authorList>
            <person name="Gralka M."/>
        </authorList>
    </citation>
    <scope>NUCLEOTIDE SEQUENCE</scope>
    <source>
        <strain evidence="8">F2M12</strain>
    </source>
</reference>
<dbReference type="GO" id="GO:0006352">
    <property type="term" value="P:DNA-templated transcription initiation"/>
    <property type="evidence" value="ECO:0007669"/>
    <property type="project" value="InterPro"/>
</dbReference>
<dbReference type="Pfam" id="PF08281">
    <property type="entry name" value="Sigma70_r4_2"/>
    <property type="match status" value="1"/>
</dbReference>
<evidence type="ECO:0000313" key="9">
    <source>
        <dbReference type="Proteomes" id="UP000056750"/>
    </source>
</evidence>
<proteinExistence type="inferred from homology"/>
<sequence length="191" mass="21839">MERTLAKVTNLTSDDESQREAAVILAAKQGDKVAYKTLYHNHVGRVYALCFRLTGDRGLAEDATQEVFIQLWSKLDRFDGQSQFSTWLHSVSANVTVSYLRKQRNWVQRMFNIETSPAMEMPAEADSSQVDLEALVVRLPQRARMVFVLHAIEGYRHEDIAQMLDMAVGTSKAQFHRAKQLLKTWMGCEDE</sequence>
<accession>A0AAW7Z330</accession>
<keyword evidence="2" id="KW-0805">Transcription regulation</keyword>
<dbReference type="NCBIfam" id="TIGR02937">
    <property type="entry name" value="sigma70-ECF"/>
    <property type="match status" value="1"/>
</dbReference>
<evidence type="ECO:0000259" key="5">
    <source>
        <dbReference type="Pfam" id="PF04542"/>
    </source>
</evidence>
<dbReference type="SUPFAM" id="SSF88946">
    <property type="entry name" value="Sigma2 domain of RNA polymerase sigma factors"/>
    <property type="match status" value="1"/>
</dbReference>
<evidence type="ECO:0000256" key="3">
    <source>
        <dbReference type="ARBA" id="ARBA00023082"/>
    </source>
</evidence>
<evidence type="ECO:0000256" key="2">
    <source>
        <dbReference type="ARBA" id="ARBA00023015"/>
    </source>
</evidence>
<gene>
    <name evidence="7" type="ORF">AVL57_19505</name>
    <name evidence="8" type="ORF">Q4527_06125</name>
</gene>
<dbReference type="SUPFAM" id="SSF88659">
    <property type="entry name" value="Sigma3 and sigma4 domains of RNA polymerase sigma factors"/>
    <property type="match status" value="1"/>
</dbReference>